<dbReference type="VEuPathDB" id="PlasmoDB:PKNH_1267000"/>
<feature type="region of interest" description="Disordered" evidence="1">
    <location>
        <begin position="217"/>
        <end position="299"/>
    </location>
</feature>
<dbReference type="GO" id="GO:0032040">
    <property type="term" value="C:small-subunit processome"/>
    <property type="evidence" value="ECO:0007669"/>
    <property type="project" value="TreeGrafter"/>
</dbReference>
<dbReference type="InterPro" id="IPR015943">
    <property type="entry name" value="WD40/YVTN_repeat-like_dom_sf"/>
</dbReference>
<sequence length="1170" mass="136013">MTTIHCNNGGPQGAQRILQNLYRRKNDKEQLTMNLTEFKFYDYETKELRTIEPSPCRKYICICDSFGVIYVYKFFKNEFLYLMQLHAHVSESSIMSIMWISKKNRKKKHLFMFNDWKDYVLAITTLCGQIVLYDLESKNILHSVSSNGSISCTKLNNSLQYLGVTNLDGYFYLYNIYSNVGSRIYNCFDRFHEGGAANHDAHNVSDLSNVSDDAYNSEYSEISQRSDDDAEERPGKRIKLSSDLTQYVEEEEEKKKEEKKKEEEDASSQGEDAESAPAVNPKGLHVFSPTSQKREKNKQTGEKTFNIFITNRFKCKEKLVCLYFVDELKNTEVLLRSVQGGEKKKTKVIEGEIGSEEDESDHEGNYHHGGNDVKESTLPLRRKKIREIERSYHSYNHYVLLGSEESKIYKYNITRKMCEGEFKGVNENCIIWDVLYIYKTDEVVCVDNSGSLTIFDNSSFSVKYFFNHHLYKSVSLAKTLNEDYIFTAGVDRYIIKYALTRVRGGRGGLSHRNIEQQVPTWEKRNYKMVNNKMNGHKMISPYSSMNGGNGGEEELFFLHKVKEEKELNKRWYRINKRSTHFSDIKRIILLTGNLILSISDDMTFCLYDTFNQISKYIQIGNVEMNRNVYFSSDLKSVFCTHAWGISIHCNNSSLCVERGRNDGLLAPKYLDKLSQVNYKHIANISYGKNEFVNSCIVNESGTKIACRTNRKLSIYHFNRDDLTIYNYAISKLGAFKVYAFDFVDEDLMIISFARRHLSKGGEKKEGVVGEDLAGEDVAGEDLAGEYVAGEDDKKEEMYELYEHVEDDEMDGDGNRREYLYTYHVAIYKIEKKKVKEEIQVDRILCNLKKYNNGKLIICTDEQKNIFLFFKNSKKYLKRCFRIFDFNLSRRNIHRSYLFSIVIENLFFIFTLDNCVYIYSLSYGKGNNLSFLKTQVVRNYKLSEYRDISLIDLGLCQGGVEYPEGCTQKMEGKNVGDQVDVTKHSPYFQSKYCLLLRGCDKMRIIGLNISNNLFINVQLPNVENAFKYSADMVAQYYISSLSFRYNFLNTKQIYFEDANLFNILLREMRREETVDRLDMADEDRTYNALKEDKALTGGEYNKEEEFTQEKDPINTDLLQLSFQSIKYLKKKNILNVRTLCTSQNNIVLLLCVPQNIDCTLISVADTKKYVE</sequence>
<dbReference type="VEuPathDB" id="PlasmoDB:PKNOH_S09531900"/>
<dbReference type="OMA" id="SIMWISK"/>
<gene>
    <name evidence="2" type="primary">UTP4</name>
    <name evidence="2" type="ORF">PKNOH_S09531900</name>
</gene>
<organism evidence="2 3">
    <name type="scientific">Plasmodium knowlesi</name>
    <dbReference type="NCBI Taxonomy" id="5850"/>
    <lineage>
        <taxon>Eukaryota</taxon>
        <taxon>Sar</taxon>
        <taxon>Alveolata</taxon>
        <taxon>Apicomplexa</taxon>
        <taxon>Aconoidasida</taxon>
        <taxon>Haemosporida</taxon>
        <taxon>Plasmodiidae</taxon>
        <taxon>Plasmodium</taxon>
        <taxon>Plasmodium (Plasmodium)</taxon>
    </lineage>
</organism>
<reference evidence="2 3" key="1">
    <citation type="submission" date="2017-05" db="EMBL/GenBank/DDBJ databases">
        <title>PacBio assembly of a Plasmodium knowlesi genome sequence with Hi-C correction and manual annotation of the SICAvar gene family.</title>
        <authorList>
            <person name="Lapp S.A."/>
            <person name="Geraldo J.A."/>
            <person name="Chien J.-T."/>
            <person name="Ay F."/>
            <person name="Pakala S.B."/>
            <person name="Batugedara G."/>
            <person name="Humphrey J.C."/>
            <person name="Debarry J.D."/>
            <person name="Le Roch K.G."/>
            <person name="Galinski M.R."/>
            <person name="Kissinger J.C."/>
        </authorList>
    </citation>
    <scope>NUCLEOTIDE SEQUENCE [LARGE SCALE GENOMIC DNA]</scope>
    <source>
        <strain evidence="3">Malayan Strain Pk1 (A+)</strain>
    </source>
</reference>
<dbReference type="InterPro" id="IPR046351">
    <property type="entry name" value="UTP4"/>
</dbReference>
<dbReference type="EMBL" id="NETL01000023">
    <property type="protein sequence ID" value="OTN66390.1"/>
    <property type="molecule type" value="Genomic_DNA"/>
</dbReference>
<dbReference type="VEuPathDB" id="PlasmoDB:PKA1H_120071500"/>
<dbReference type="AlphaFoldDB" id="A0A1Y3DQ89"/>
<dbReference type="GO" id="GO:0030686">
    <property type="term" value="C:90S preribosome"/>
    <property type="evidence" value="ECO:0007669"/>
    <property type="project" value="InterPro"/>
</dbReference>
<dbReference type="OrthoDB" id="8883818at2759"/>
<feature type="compositionally biased region" description="Basic and acidic residues" evidence="1">
    <location>
        <begin position="362"/>
        <end position="373"/>
    </location>
</feature>
<evidence type="ECO:0000313" key="3">
    <source>
        <dbReference type="Proteomes" id="UP000195012"/>
    </source>
</evidence>
<feature type="region of interest" description="Disordered" evidence="1">
    <location>
        <begin position="353"/>
        <end position="373"/>
    </location>
</feature>
<name>A0A1Y3DQ89_PLAKN</name>
<feature type="compositionally biased region" description="Basic and acidic residues" evidence="1">
    <location>
        <begin position="253"/>
        <end position="263"/>
    </location>
</feature>
<protein>
    <recommendedName>
        <fullName evidence="4">U3 small nucleolar RNA-associated protein 4</fullName>
    </recommendedName>
</protein>
<dbReference type="Gene3D" id="2.130.10.10">
    <property type="entry name" value="YVTN repeat-like/Quinoprotein amine dehydrogenase"/>
    <property type="match status" value="2"/>
</dbReference>
<dbReference type="eggNOG" id="ENOG502QX6K">
    <property type="taxonomic scope" value="Eukaryota"/>
</dbReference>
<evidence type="ECO:0008006" key="4">
    <source>
        <dbReference type="Google" id="ProtNLM"/>
    </source>
</evidence>
<comment type="caution">
    <text evidence="2">The sequence shown here is derived from an EMBL/GenBank/DDBJ whole genome shotgun (WGS) entry which is preliminary data.</text>
</comment>
<feature type="compositionally biased region" description="Basic and acidic residues" evidence="1">
    <location>
        <begin position="224"/>
        <end position="235"/>
    </location>
</feature>
<dbReference type="GO" id="GO:0003723">
    <property type="term" value="F:RNA binding"/>
    <property type="evidence" value="ECO:0007669"/>
    <property type="project" value="TreeGrafter"/>
</dbReference>
<dbReference type="SUPFAM" id="SSF50978">
    <property type="entry name" value="WD40 repeat-like"/>
    <property type="match status" value="2"/>
</dbReference>
<dbReference type="GO" id="GO:0000462">
    <property type="term" value="P:maturation of SSU-rRNA from tricistronic rRNA transcript (SSU-rRNA, 5.8S rRNA, LSU-rRNA)"/>
    <property type="evidence" value="ECO:0007669"/>
    <property type="project" value="InterPro"/>
</dbReference>
<dbReference type="GO" id="GO:0034455">
    <property type="term" value="C:t-UTP complex"/>
    <property type="evidence" value="ECO:0007669"/>
    <property type="project" value="TreeGrafter"/>
</dbReference>
<dbReference type="Proteomes" id="UP000195012">
    <property type="component" value="Unassembled WGS sequence"/>
</dbReference>
<evidence type="ECO:0000313" key="2">
    <source>
        <dbReference type="EMBL" id="OTN66390.1"/>
    </source>
</evidence>
<dbReference type="InterPro" id="IPR036322">
    <property type="entry name" value="WD40_repeat_dom_sf"/>
</dbReference>
<accession>A0A1Y3DQ89</accession>
<dbReference type="PANTHER" id="PTHR44163">
    <property type="entry name" value="U3 SMALL NUCLEOLAR RNA-ASSOCIATED PROTEIN 4 HOMOLOG"/>
    <property type="match status" value="1"/>
</dbReference>
<dbReference type="PANTHER" id="PTHR44163:SF1">
    <property type="entry name" value="U3 SMALL NUCLEOLAR RNA-ASSOCIATED PROTEIN 4 HOMOLOG"/>
    <property type="match status" value="1"/>
</dbReference>
<proteinExistence type="predicted"/>
<evidence type="ECO:0000256" key="1">
    <source>
        <dbReference type="SAM" id="MobiDB-lite"/>
    </source>
</evidence>